<keyword evidence="3" id="KW-0813">Transport</keyword>
<evidence type="ECO:0000256" key="3">
    <source>
        <dbReference type="ARBA" id="ARBA00022448"/>
    </source>
</evidence>
<protein>
    <submittedName>
        <fullName evidence="10">Uncharacterized protein</fullName>
    </submittedName>
</protein>
<sequence>MPQVLTAEKNCIYLNHLMATTLGETPKMEAAYGHHHRRAAPPNATSQSPWQSPVPYLFGGLAALLGLIALALLILACSFWKISGYLDDSSAQDDGGGGDGDDVEAGAGAGTGDGVKSAFEEKILVIMAGEVKPTYLATPSTVSSSSTSFGVGGRNICSCSVEDGRGSEVTMEVECGEVKLEGRSHMQGT</sequence>
<evidence type="ECO:0000313" key="10">
    <source>
        <dbReference type="EMBL" id="KAK4762007.1"/>
    </source>
</evidence>
<dbReference type="Proteomes" id="UP001345219">
    <property type="component" value="Chromosome 23"/>
</dbReference>
<keyword evidence="11" id="KW-1185">Reference proteome</keyword>
<dbReference type="InterPro" id="IPR040359">
    <property type="entry name" value="GDU"/>
</dbReference>
<evidence type="ECO:0000256" key="9">
    <source>
        <dbReference type="SAM" id="Phobius"/>
    </source>
</evidence>
<keyword evidence="5" id="KW-0029">Amino-acid transport</keyword>
<evidence type="ECO:0000256" key="5">
    <source>
        <dbReference type="ARBA" id="ARBA00022970"/>
    </source>
</evidence>
<evidence type="ECO:0000256" key="7">
    <source>
        <dbReference type="ARBA" id="ARBA00023136"/>
    </source>
</evidence>
<dbReference type="GO" id="GO:0080143">
    <property type="term" value="P:regulation of amino acid export"/>
    <property type="evidence" value="ECO:0007669"/>
    <property type="project" value="InterPro"/>
</dbReference>
<keyword evidence="6 9" id="KW-1133">Transmembrane helix</keyword>
<dbReference type="GO" id="GO:0016020">
    <property type="term" value="C:membrane"/>
    <property type="evidence" value="ECO:0007669"/>
    <property type="project" value="UniProtKB-SubCell"/>
</dbReference>
<proteinExistence type="inferred from homology"/>
<keyword evidence="7 9" id="KW-0472">Membrane</keyword>
<dbReference type="PANTHER" id="PTHR33228">
    <property type="entry name" value="PROTEIN GLUTAMINE DUMPER 4-RELATED"/>
    <property type="match status" value="1"/>
</dbReference>
<dbReference type="PANTHER" id="PTHR33228:SF77">
    <property type="entry name" value="PROTEIN GLUTAMINE DUMPER 2"/>
    <property type="match status" value="1"/>
</dbReference>
<dbReference type="EMBL" id="JAXIOK010000009">
    <property type="protein sequence ID" value="KAK4762007.1"/>
    <property type="molecule type" value="Genomic_DNA"/>
</dbReference>
<evidence type="ECO:0000313" key="11">
    <source>
        <dbReference type="Proteomes" id="UP001345219"/>
    </source>
</evidence>
<comment type="similarity">
    <text evidence="2">Belongs to the GLUTAMINE DUMPER 1 (TC 9.B.60) family.</text>
</comment>
<feature type="transmembrane region" description="Helical" evidence="9">
    <location>
        <begin position="56"/>
        <end position="80"/>
    </location>
</feature>
<reference evidence="10 11" key="1">
    <citation type="journal article" date="2023" name="Hortic Res">
        <title>Pangenome of water caltrop reveals structural variations and asymmetric subgenome divergence after allopolyploidization.</title>
        <authorList>
            <person name="Zhang X."/>
            <person name="Chen Y."/>
            <person name="Wang L."/>
            <person name="Yuan Y."/>
            <person name="Fang M."/>
            <person name="Shi L."/>
            <person name="Lu R."/>
            <person name="Comes H.P."/>
            <person name="Ma Y."/>
            <person name="Chen Y."/>
            <person name="Huang G."/>
            <person name="Zhou Y."/>
            <person name="Zheng Z."/>
            <person name="Qiu Y."/>
        </authorList>
    </citation>
    <scope>NUCLEOTIDE SEQUENCE [LARGE SCALE GENOMIC DNA]</scope>
    <source>
        <tissue evidence="10">Roots</tissue>
    </source>
</reference>
<evidence type="ECO:0000256" key="2">
    <source>
        <dbReference type="ARBA" id="ARBA00009977"/>
    </source>
</evidence>
<evidence type="ECO:0000256" key="8">
    <source>
        <dbReference type="SAM" id="MobiDB-lite"/>
    </source>
</evidence>
<organism evidence="10 11">
    <name type="scientific">Trapa incisa</name>
    <dbReference type="NCBI Taxonomy" id="236973"/>
    <lineage>
        <taxon>Eukaryota</taxon>
        <taxon>Viridiplantae</taxon>
        <taxon>Streptophyta</taxon>
        <taxon>Embryophyta</taxon>
        <taxon>Tracheophyta</taxon>
        <taxon>Spermatophyta</taxon>
        <taxon>Magnoliopsida</taxon>
        <taxon>eudicotyledons</taxon>
        <taxon>Gunneridae</taxon>
        <taxon>Pentapetalae</taxon>
        <taxon>rosids</taxon>
        <taxon>malvids</taxon>
        <taxon>Myrtales</taxon>
        <taxon>Lythraceae</taxon>
        <taxon>Trapa</taxon>
    </lineage>
</organism>
<feature type="region of interest" description="Disordered" evidence="8">
    <location>
        <begin position="90"/>
        <end position="111"/>
    </location>
</feature>
<evidence type="ECO:0000256" key="4">
    <source>
        <dbReference type="ARBA" id="ARBA00022692"/>
    </source>
</evidence>
<name>A0AAN7KDV7_9MYRT</name>
<dbReference type="GO" id="GO:0006865">
    <property type="term" value="P:amino acid transport"/>
    <property type="evidence" value="ECO:0007669"/>
    <property type="project" value="UniProtKB-KW"/>
</dbReference>
<dbReference type="AlphaFoldDB" id="A0AAN7KDV7"/>
<evidence type="ECO:0000256" key="1">
    <source>
        <dbReference type="ARBA" id="ARBA00004167"/>
    </source>
</evidence>
<comment type="caution">
    <text evidence="10">The sequence shown here is derived from an EMBL/GenBank/DDBJ whole genome shotgun (WGS) entry which is preliminary data.</text>
</comment>
<comment type="subcellular location">
    <subcellularLocation>
        <location evidence="1">Membrane</location>
        <topology evidence="1">Single-pass membrane protein</topology>
    </subcellularLocation>
</comment>
<gene>
    <name evidence="10" type="ORF">SAY87_029891</name>
</gene>
<keyword evidence="4 9" id="KW-0812">Transmembrane</keyword>
<accession>A0AAN7KDV7</accession>
<evidence type="ECO:0000256" key="6">
    <source>
        <dbReference type="ARBA" id="ARBA00022989"/>
    </source>
</evidence>